<gene>
    <name evidence="1" type="ORF">NCTC12151_02543</name>
</gene>
<keyword evidence="2" id="KW-1185">Reference proteome</keyword>
<protein>
    <submittedName>
        <fullName evidence="1">Protein of uncharacterized function (DUF3383)</fullName>
    </submittedName>
</protein>
<name>A0A2X4UR93_9GAMM</name>
<organism evidence="1 2">
    <name type="scientific">Leminorella richardii</name>
    <dbReference type="NCBI Taxonomy" id="158841"/>
    <lineage>
        <taxon>Bacteria</taxon>
        <taxon>Pseudomonadati</taxon>
        <taxon>Pseudomonadota</taxon>
        <taxon>Gammaproteobacteria</taxon>
        <taxon>Enterobacterales</taxon>
        <taxon>Budviciaceae</taxon>
        <taxon>Leminorella</taxon>
    </lineage>
</organism>
<evidence type="ECO:0000313" key="1">
    <source>
        <dbReference type="EMBL" id="SQI42337.1"/>
    </source>
</evidence>
<dbReference type="RefSeq" id="WP_111740974.1">
    <property type="nucleotide sequence ID" value="NZ_LR698987.1"/>
</dbReference>
<dbReference type="OrthoDB" id="1684431at2"/>
<dbReference type="EMBL" id="LS483470">
    <property type="protein sequence ID" value="SQI42337.1"/>
    <property type="molecule type" value="Genomic_DNA"/>
</dbReference>
<dbReference type="Proteomes" id="UP000249005">
    <property type="component" value="Chromosome 1"/>
</dbReference>
<accession>A0A2X4UR93</accession>
<dbReference type="InterPro" id="IPR021808">
    <property type="entry name" value="DUF3383"/>
</dbReference>
<reference evidence="1 2" key="1">
    <citation type="submission" date="2018-06" db="EMBL/GenBank/DDBJ databases">
        <authorList>
            <consortium name="Pathogen Informatics"/>
            <person name="Doyle S."/>
        </authorList>
    </citation>
    <scope>NUCLEOTIDE SEQUENCE [LARGE SCALE GENOMIC DNA]</scope>
    <source>
        <strain evidence="1 2">NCTC12151</strain>
    </source>
</reference>
<dbReference type="Pfam" id="PF11863">
    <property type="entry name" value="DUF3383"/>
    <property type="match status" value="1"/>
</dbReference>
<dbReference type="AlphaFoldDB" id="A0A2X4UR93"/>
<evidence type="ECO:0000313" key="2">
    <source>
        <dbReference type="Proteomes" id="UP000249005"/>
    </source>
</evidence>
<sequence>MGSLNQIVNVNIALSTTSVARGVFGVPMIVAPLTAFSERVRVYQDYNAAVEDNLPADVLKALQAVFSQTPRPQMCKVGRLDVAADSEVEAASMSAQLSAIQAEDANWYGFALTKRDAALQMAAAEWAETQTKIFFTSSADEDIVDASSSADIVSRLMEKRFLRTAVIVDKHAADQYLEMAWMGRCFTIAPGGETWALKQLSGVQASDWSATEQQTIVKKGGNTFERFAPQIYLTTPGKVVSGEWVDVIRFRDWLADTIQTSLSTLMINRNKVPYTDGGIALIVNNLTGCLMEGQRVGGIAPDEIDADGNSVKGFVVTYPRSVEVPFQDKAARVLNLSFSARLAGAIHLTNIDGNLSYELQ</sequence>
<proteinExistence type="predicted"/>
<dbReference type="KEGG" id="lri:NCTC12151_02543"/>